<dbReference type="PROSITE" id="PS51217">
    <property type="entry name" value="UVRD_HELICASE_CTER"/>
    <property type="match status" value="1"/>
</dbReference>
<dbReference type="GO" id="GO:0004527">
    <property type="term" value="F:exonuclease activity"/>
    <property type="evidence" value="ECO:0007669"/>
    <property type="project" value="UniProtKB-KW"/>
</dbReference>
<organism evidence="18 19">
    <name type="scientific">Desulfurella multipotens</name>
    <dbReference type="NCBI Taxonomy" id="79269"/>
    <lineage>
        <taxon>Bacteria</taxon>
        <taxon>Pseudomonadati</taxon>
        <taxon>Campylobacterota</taxon>
        <taxon>Desulfurellia</taxon>
        <taxon>Desulfurellales</taxon>
        <taxon>Desulfurellaceae</taxon>
        <taxon>Desulfurella</taxon>
    </lineage>
</organism>
<dbReference type="Pfam" id="PF00580">
    <property type="entry name" value="UvrD-helicase"/>
    <property type="match status" value="1"/>
</dbReference>
<name>A0A1G6MG72_9BACT</name>
<evidence type="ECO:0000256" key="6">
    <source>
        <dbReference type="ARBA" id="ARBA00022839"/>
    </source>
</evidence>
<dbReference type="InterPro" id="IPR000212">
    <property type="entry name" value="DNA_helicase_UvrD/REP"/>
</dbReference>
<evidence type="ECO:0000256" key="15">
    <source>
        <dbReference type="PROSITE-ProRule" id="PRU00560"/>
    </source>
</evidence>
<dbReference type="Proteomes" id="UP000199411">
    <property type="component" value="Unassembled WGS sequence"/>
</dbReference>
<reference evidence="19" key="1">
    <citation type="submission" date="2016-10" db="EMBL/GenBank/DDBJ databases">
        <authorList>
            <person name="Varghese N."/>
            <person name="Submissions S."/>
        </authorList>
    </citation>
    <scope>NUCLEOTIDE SEQUENCE [LARGE SCALE GENOMIC DNA]</scope>
    <source>
        <strain evidence="19">DSM 8415</strain>
    </source>
</reference>
<dbReference type="PANTHER" id="PTHR11070:SF2">
    <property type="entry name" value="ATP-DEPENDENT DNA HELICASE SRS2"/>
    <property type="match status" value="1"/>
</dbReference>
<evidence type="ECO:0000256" key="7">
    <source>
        <dbReference type="ARBA" id="ARBA00022840"/>
    </source>
</evidence>
<keyword evidence="10" id="KW-0413">Isomerase</keyword>
<dbReference type="InterPro" id="IPR027417">
    <property type="entry name" value="P-loop_NTPase"/>
</dbReference>
<evidence type="ECO:0000313" key="18">
    <source>
        <dbReference type="EMBL" id="SDC54470.1"/>
    </source>
</evidence>
<evidence type="ECO:0000256" key="10">
    <source>
        <dbReference type="ARBA" id="ARBA00023235"/>
    </source>
</evidence>
<dbReference type="OrthoDB" id="9810135at2"/>
<keyword evidence="2 15" id="KW-0547">Nucleotide-binding</keyword>
<evidence type="ECO:0000256" key="8">
    <source>
        <dbReference type="ARBA" id="ARBA00023125"/>
    </source>
</evidence>
<evidence type="ECO:0000313" key="19">
    <source>
        <dbReference type="Proteomes" id="UP000199411"/>
    </source>
</evidence>
<keyword evidence="6 18" id="KW-0269">Exonuclease</keyword>
<evidence type="ECO:0000256" key="13">
    <source>
        <dbReference type="ARBA" id="ARBA00034923"/>
    </source>
</evidence>
<accession>A0A1G6MG72</accession>
<keyword evidence="19" id="KW-1185">Reference proteome</keyword>
<dbReference type="Pfam" id="PF13361">
    <property type="entry name" value="UvrD_C"/>
    <property type="match status" value="1"/>
</dbReference>
<evidence type="ECO:0000256" key="5">
    <source>
        <dbReference type="ARBA" id="ARBA00022806"/>
    </source>
</evidence>
<keyword evidence="9" id="KW-0234">DNA repair</keyword>
<gene>
    <name evidence="18" type="ORF">SAMN05660835_00985</name>
</gene>
<evidence type="ECO:0000259" key="16">
    <source>
        <dbReference type="PROSITE" id="PS51198"/>
    </source>
</evidence>
<protein>
    <recommendedName>
        <fullName evidence="12">DNA 3'-5' helicase</fullName>
        <ecNumber evidence="12">5.6.2.4</ecNumber>
    </recommendedName>
    <alternativeName>
        <fullName evidence="13">DNA 3'-5' helicase II</fullName>
    </alternativeName>
</protein>
<dbReference type="RefSeq" id="WP_092128600.1">
    <property type="nucleotide sequence ID" value="NZ_FMYU01000006.1"/>
</dbReference>
<dbReference type="InterPro" id="IPR011604">
    <property type="entry name" value="PDDEXK-like_dom_sf"/>
</dbReference>
<dbReference type="GO" id="GO:0005524">
    <property type="term" value="F:ATP binding"/>
    <property type="evidence" value="ECO:0007669"/>
    <property type="project" value="UniProtKB-UniRule"/>
</dbReference>
<dbReference type="Gene3D" id="3.40.50.300">
    <property type="entry name" value="P-loop containing nucleotide triphosphate hydrolases"/>
    <property type="match status" value="4"/>
</dbReference>
<keyword evidence="3" id="KW-0227">DNA damage</keyword>
<dbReference type="SUPFAM" id="SSF52540">
    <property type="entry name" value="P-loop containing nucleoside triphosphate hydrolases"/>
    <property type="match status" value="1"/>
</dbReference>
<dbReference type="PROSITE" id="PS51198">
    <property type="entry name" value="UVRD_HELICASE_ATP_BIND"/>
    <property type="match status" value="1"/>
</dbReference>
<dbReference type="GO" id="GO:0005829">
    <property type="term" value="C:cytosol"/>
    <property type="evidence" value="ECO:0007669"/>
    <property type="project" value="TreeGrafter"/>
</dbReference>
<dbReference type="InterPro" id="IPR014017">
    <property type="entry name" value="DNA_helicase_UvrD-like_C"/>
</dbReference>
<feature type="binding site" evidence="15">
    <location>
        <begin position="28"/>
        <end position="35"/>
    </location>
    <ligand>
        <name>ATP</name>
        <dbReference type="ChEBI" id="CHEBI:30616"/>
    </ligand>
</feature>
<evidence type="ECO:0000256" key="11">
    <source>
        <dbReference type="ARBA" id="ARBA00034617"/>
    </source>
</evidence>
<dbReference type="Gene3D" id="1.10.486.10">
    <property type="entry name" value="PCRA, domain 4"/>
    <property type="match status" value="1"/>
</dbReference>
<keyword evidence="1" id="KW-0540">Nuclease</keyword>
<dbReference type="InterPro" id="IPR014016">
    <property type="entry name" value="UvrD-like_ATP-bd"/>
</dbReference>
<keyword evidence="4 15" id="KW-0378">Hydrolase</keyword>
<evidence type="ECO:0000256" key="14">
    <source>
        <dbReference type="ARBA" id="ARBA00048988"/>
    </source>
</evidence>
<evidence type="ECO:0000259" key="17">
    <source>
        <dbReference type="PROSITE" id="PS51217"/>
    </source>
</evidence>
<dbReference type="EC" id="5.6.2.4" evidence="12"/>
<comment type="catalytic activity">
    <reaction evidence="14">
        <text>ATP + H2O = ADP + phosphate + H(+)</text>
        <dbReference type="Rhea" id="RHEA:13065"/>
        <dbReference type="ChEBI" id="CHEBI:15377"/>
        <dbReference type="ChEBI" id="CHEBI:15378"/>
        <dbReference type="ChEBI" id="CHEBI:30616"/>
        <dbReference type="ChEBI" id="CHEBI:43474"/>
        <dbReference type="ChEBI" id="CHEBI:456216"/>
        <dbReference type="EC" id="5.6.2.4"/>
    </reaction>
</comment>
<keyword evidence="8" id="KW-0238">DNA-binding</keyword>
<comment type="catalytic activity">
    <reaction evidence="11">
        <text>Couples ATP hydrolysis with the unwinding of duplex DNA by translocating in the 3'-5' direction.</text>
        <dbReference type="EC" id="5.6.2.4"/>
    </reaction>
</comment>
<evidence type="ECO:0000256" key="12">
    <source>
        <dbReference type="ARBA" id="ARBA00034808"/>
    </source>
</evidence>
<feature type="domain" description="UvrD-like helicase ATP-binding" evidence="16">
    <location>
        <begin position="7"/>
        <end position="446"/>
    </location>
</feature>
<sequence>MYVNKQNTNEVLNTLFASDFPHIQIVQASAGSGKTYVLTQRIVQFLLSKNILNNKINNIIAITFTKNATNDIKNKVLEWLKKIYLDLLTKEEKQHLINLIGITDSDLINQVLKTIEEILDNYSDLVLTIDSFITKIIRSSAIELGLNPDFDVDVDSKSIIDYAFDEFLESTPSSDLIDFLNFLNENSKFVVDFQVVESIKTRLSNLLDKESAHKSFFYFDKNMLDRLKTELNPIFDIMLDLLEKHSMEKTSGNVGLKKIESLKLALKEKNILSVVDNKINFPYKDETAKKIWKECLEKINSKLYEIAKIKRLPYLKLFVDFKNHIVKTYNILGKTFLPDVNKRIINLLEEGYVPTIYFTLGSYIYHYLIDEFQDTSKIQWEILKPLIEESLSKGGSLFIVGDLKQSIYGFRKADFEIMKNLIDDPVRFFPQSKCINKTLNYNYRSFGHIVDYSKKVFQEYLKDTISKTNDPTHYLDFESISLDKHLFKGYVKTQLFGFASDEGIKCIKDSLLKTIDDLLNSGFRPDQIAILALTNKEINTISGWLLEKNYTVLSQSASDIRQRKIINEIISLLKFFNNPLDNLSFATFLMGDIFNFIIDRSIILDFLAENIAPKFLYIKFKDSFAEKWNMYFKEIFNNVGYLPVYELVLNIIKTFKIDENFQQESHYLSFLLDKILEFESVGISDLGSFIDYFENNKQGESNIFSCEFSRSQEGIQLLTIHKSKGLQFDVVINVLNADKNFALNPNKRSNGQNEFIFETKDTLDLLYITKNLTSNENLCQIYNKDQLKKNIEDFNVLYVALTRAKMQMYNFIYYKENETKCSIKEEEIGTKLSINKEQSFYTGKNLVKFKTNFNKLLSQSPAWTIKRIKDSKKGEIYHKILAHLKYEDDFLKLDDYILKYSRFIDFDINKLKQEILDILNIDELKILFNKENRVFTEKTFIDKKGNIFRMDRVVIDKNNNIYVLDYKTGKSTKQEIANYKSQVLNYMNILKDVFGQCNLLGFLYNVNTKEVIKIEQSLFD</sequence>
<feature type="domain" description="UvrD-like helicase C-terminal" evidence="17">
    <location>
        <begin position="473"/>
        <end position="725"/>
    </location>
</feature>
<dbReference type="GO" id="GO:0033202">
    <property type="term" value="C:DNA helicase complex"/>
    <property type="evidence" value="ECO:0007669"/>
    <property type="project" value="TreeGrafter"/>
</dbReference>
<dbReference type="GO" id="GO:0003677">
    <property type="term" value="F:DNA binding"/>
    <property type="evidence" value="ECO:0007669"/>
    <property type="project" value="UniProtKB-KW"/>
</dbReference>
<dbReference type="AlphaFoldDB" id="A0A1G6MG72"/>
<evidence type="ECO:0000256" key="1">
    <source>
        <dbReference type="ARBA" id="ARBA00022722"/>
    </source>
</evidence>
<dbReference type="Gene3D" id="3.90.320.10">
    <property type="match status" value="1"/>
</dbReference>
<evidence type="ECO:0000256" key="9">
    <source>
        <dbReference type="ARBA" id="ARBA00023204"/>
    </source>
</evidence>
<dbReference type="EMBL" id="FMYU01000006">
    <property type="protein sequence ID" value="SDC54470.1"/>
    <property type="molecule type" value="Genomic_DNA"/>
</dbReference>
<dbReference type="GO" id="GO:0043138">
    <property type="term" value="F:3'-5' DNA helicase activity"/>
    <property type="evidence" value="ECO:0007669"/>
    <property type="project" value="UniProtKB-EC"/>
</dbReference>
<proteinExistence type="predicted"/>
<evidence type="ECO:0000256" key="4">
    <source>
        <dbReference type="ARBA" id="ARBA00022801"/>
    </source>
</evidence>
<dbReference type="PANTHER" id="PTHR11070">
    <property type="entry name" value="UVRD / RECB / PCRA DNA HELICASE FAMILY MEMBER"/>
    <property type="match status" value="1"/>
</dbReference>
<evidence type="ECO:0000256" key="2">
    <source>
        <dbReference type="ARBA" id="ARBA00022741"/>
    </source>
</evidence>
<keyword evidence="5 15" id="KW-0347">Helicase</keyword>
<keyword evidence="7 15" id="KW-0067">ATP-binding</keyword>
<dbReference type="GO" id="GO:0000725">
    <property type="term" value="P:recombinational repair"/>
    <property type="evidence" value="ECO:0007669"/>
    <property type="project" value="TreeGrafter"/>
</dbReference>
<evidence type="ECO:0000256" key="3">
    <source>
        <dbReference type="ARBA" id="ARBA00022763"/>
    </source>
</evidence>